<keyword evidence="10" id="KW-1185">Reference proteome</keyword>
<keyword evidence="8" id="KW-0169">Cobalamin biosynthesis</keyword>
<dbReference type="InterPro" id="IPR027417">
    <property type="entry name" value="P-loop_NTPase"/>
</dbReference>
<comment type="pathway">
    <text evidence="1 8">Cofactor biosynthesis; adenosylcobalamin biosynthesis; adenosylcobalamin from cob(II)yrinate a,c-diamide: step 2/7.</text>
</comment>
<comment type="subcellular location">
    <subcellularLocation>
        <location evidence="8">Cytoplasm</location>
    </subcellularLocation>
</comment>
<dbReference type="NCBIfam" id="TIGR00708">
    <property type="entry name" value="cobA"/>
    <property type="match status" value="1"/>
</dbReference>
<keyword evidence="4 8" id="KW-0627">Porphyrin biosynthesis</keyword>
<evidence type="ECO:0000256" key="6">
    <source>
        <dbReference type="ARBA" id="ARBA00048555"/>
    </source>
</evidence>
<dbReference type="NCBIfam" id="NF004637">
    <property type="entry name" value="PRK05986.1"/>
    <property type="match status" value="1"/>
</dbReference>
<dbReference type="KEGG" id="pmai:CF386_00500"/>
<sequence length="198" mass="22631">MNDKNELHKKRQKKIKEKIDLKIAAATVEKGIVLLLTGNGKGKSTAAFGTLARALGHEKSCEVAQFIKGTWDCGEQNLFESLGVKFHTMQSDFTWESQNKEKDKLKAQVVWNKCKELLENENIDLIILDEITYMFQYKYIDINEFIEYLSNRPKSQSVILTGRSAHKKLMPFCDTISTIENTKHAFDNGIKALKGVDW</sequence>
<evidence type="ECO:0000313" key="9">
    <source>
        <dbReference type="EMBL" id="ASK77675.1"/>
    </source>
</evidence>
<dbReference type="GO" id="GO:0009236">
    <property type="term" value="P:cobalamin biosynthetic process"/>
    <property type="evidence" value="ECO:0007669"/>
    <property type="project" value="UniProtKB-UniRule"/>
</dbReference>
<comment type="similarity">
    <text evidence="2 8">Belongs to the Cob(I)alamin adenosyltransferase family.</text>
</comment>
<dbReference type="PIRSF" id="PIRSF015617">
    <property type="entry name" value="Adensltrnsf_CobA"/>
    <property type="match status" value="1"/>
</dbReference>
<evidence type="ECO:0000256" key="5">
    <source>
        <dbReference type="ARBA" id="ARBA00024929"/>
    </source>
</evidence>
<reference evidence="9 10" key="1">
    <citation type="journal article" date="2016" name="Int. J. Syst. Evol. Microbiol.">
        <title>Paraphotobacterium marinum gen. nov., sp. nov., a member of the family Vibrionaceae, isolated from surface seawater.</title>
        <authorList>
            <person name="Huang Z."/>
            <person name="Dong C."/>
            <person name="Shao Z."/>
        </authorList>
    </citation>
    <scope>NUCLEOTIDE SEQUENCE [LARGE SCALE GENOMIC DNA]</scope>
    <source>
        <strain evidence="9 10">NSCS20N07D</strain>
    </source>
</reference>
<dbReference type="UniPathway" id="UPA00148">
    <property type="reaction ID" value="UER00233"/>
</dbReference>
<comment type="catalytic activity">
    <reaction evidence="7 8">
        <text>2 cob(II)alamin + reduced [electron-transfer flavoprotein] + 2 ATP = 2 adenosylcob(III)alamin + 2 triphosphate + oxidized [electron-transfer flavoprotein] + 3 H(+)</text>
        <dbReference type="Rhea" id="RHEA:28671"/>
        <dbReference type="Rhea" id="RHEA-COMP:10685"/>
        <dbReference type="Rhea" id="RHEA-COMP:10686"/>
        <dbReference type="ChEBI" id="CHEBI:15378"/>
        <dbReference type="ChEBI" id="CHEBI:16304"/>
        <dbReference type="ChEBI" id="CHEBI:18036"/>
        <dbReference type="ChEBI" id="CHEBI:18408"/>
        <dbReference type="ChEBI" id="CHEBI:30616"/>
        <dbReference type="ChEBI" id="CHEBI:57692"/>
        <dbReference type="ChEBI" id="CHEBI:58307"/>
        <dbReference type="EC" id="2.5.1.17"/>
    </reaction>
</comment>
<dbReference type="Gene3D" id="3.40.50.300">
    <property type="entry name" value="P-loop containing nucleotide triphosphate hydrolases"/>
    <property type="match status" value="1"/>
</dbReference>
<proteinExistence type="inferred from homology"/>
<protein>
    <recommendedName>
        <fullName evidence="3 8">Corrinoid adenosyltransferase</fullName>
        <ecNumber evidence="3 8">2.5.1.17</ecNumber>
    </recommendedName>
    <alternativeName>
        <fullName evidence="8">Cob(II)alamin adenosyltransferase</fullName>
    </alternativeName>
    <alternativeName>
        <fullName evidence="8">Cob(II)yrinic acid a,c-diamide adenosyltransferase</fullName>
    </alternativeName>
</protein>
<evidence type="ECO:0000313" key="10">
    <source>
        <dbReference type="Proteomes" id="UP000242175"/>
    </source>
</evidence>
<dbReference type="GO" id="GO:0005737">
    <property type="term" value="C:cytoplasm"/>
    <property type="evidence" value="ECO:0007669"/>
    <property type="project" value="UniProtKB-SubCell"/>
</dbReference>
<keyword evidence="8" id="KW-0547">Nucleotide-binding</keyword>
<accession>A0A220VBF0</accession>
<evidence type="ECO:0000256" key="4">
    <source>
        <dbReference type="ARBA" id="ARBA00023244"/>
    </source>
</evidence>
<comment type="catalytic activity">
    <reaction evidence="6 8">
        <text>2 cob(II)yrinate a,c diamide + reduced [electron-transfer flavoprotein] + 2 ATP = 2 adenosylcob(III)yrinate a,c-diamide + 2 triphosphate + oxidized [electron-transfer flavoprotein] + 3 H(+)</text>
        <dbReference type="Rhea" id="RHEA:11528"/>
        <dbReference type="Rhea" id="RHEA-COMP:10685"/>
        <dbReference type="Rhea" id="RHEA-COMP:10686"/>
        <dbReference type="ChEBI" id="CHEBI:15378"/>
        <dbReference type="ChEBI" id="CHEBI:18036"/>
        <dbReference type="ChEBI" id="CHEBI:30616"/>
        <dbReference type="ChEBI" id="CHEBI:57692"/>
        <dbReference type="ChEBI" id="CHEBI:58307"/>
        <dbReference type="ChEBI" id="CHEBI:58503"/>
        <dbReference type="ChEBI" id="CHEBI:58537"/>
        <dbReference type="EC" id="2.5.1.17"/>
    </reaction>
</comment>
<evidence type="ECO:0000256" key="2">
    <source>
        <dbReference type="ARBA" id="ARBA00007487"/>
    </source>
</evidence>
<keyword evidence="8" id="KW-0067">ATP-binding</keyword>
<evidence type="ECO:0000256" key="3">
    <source>
        <dbReference type="ARBA" id="ARBA00012454"/>
    </source>
</evidence>
<dbReference type="EC" id="2.5.1.17" evidence="3 8"/>
<dbReference type="EMBL" id="CP022355">
    <property type="protein sequence ID" value="ASK77675.1"/>
    <property type="molecule type" value="Genomic_DNA"/>
</dbReference>
<dbReference type="AlphaFoldDB" id="A0A220VBF0"/>
<dbReference type="InterPro" id="IPR003724">
    <property type="entry name" value="CblAdoTrfase_CobA"/>
</dbReference>
<dbReference type="Proteomes" id="UP000242175">
    <property type="component" value="Chromosome large"/>
</dbReference>
<dbReference type="SUPFAM" id="SSF52540">
    <property type="entry name" value="P-loop containing nucleoside triphosphate hydrolases"/>
    <property type="match status" value="1"/>
</dbReference>
<dbReference type="PANTHER" id="PTHR46638:SF1">
    <property type="entry name" value="CORRINOID ADENOSYLTRANSFERASE"/>
    <property type="match status" value="1"/>
</dbReference>
<evidence type="ECO:0000256" key="7">
    <source>
        <dbReference type="ARBA" id="ARBA00048692"/>
    </source>
</evidence>
<dbReference type="OrthoDB" id="9810309at2"/>
<organism evidence="9 10">
    <name type="scientific">Paraphotobacterium marinum</name>
    <dbReference type="NCBI Taxonomy" id="1755811"/>
    <lineage>
        <taxon>Bacteria</taxon>
        <taxon>Pseudomonadati</taxon>
        <taxon>Pseudomonadota</taxon>
        <taxon>Gammaproteobacteria</taxon>
        <taxon>Vibrionales</taxon>
        <taxon>Vibrionaceae</taxon>
        <taxon>Paraphotobacterium</taxon>
    </lineage>
</organism>
<keyword evidence="8" id="KW-0963">Cytoplasm</keyword>
<evidence type="ECO:0000256" key="1">
    <source>
        <dbReference type="ARBA" id="ARBA00005121"/>
    </source>
</evidence>
<keyword evidence="8 9" id="KW-0808">Transferase</keyword>
<gene>
    <name evidence="9" type="primary">cobO</name>
    <name evidence="9" type="ORF">CF386_00500</name>
</gene>
<dbReference type="PANTHER" id="PTHR46638">
    <property type="entry name" value="CORRINOID ADENOSYLTRANSFERASE"/>
    <property type="match status" value="1"/>
</dbReference>
<dbReference type="RefSeq" id="WP_089072585.1">
    <property type="nucleotide sequence ID" value="NZ_CBCSAM010000001.1"/>
</dbReference>
<dbReference type="GO" id="GO:0008817">
    <property type="term" value="F:corrinoid adenosyltransferase activity"/>
    <property type="evidence" value="ECO:0007669"/>
    <property type="project" value="UniProtKB-UniRule"/>
</dbReference>
<dbReference type="GO" id="GO:0005524">
    <property type="term" value="F:ATP binding"/>
    <property type="evidence" value="ECO:0007669"/>
    <property type="project" value="UniProtKB-UniRule"/>
</dbReference>
<dbReference type="Pfam" id="PF02572">
    <property type="entry name" value="CobA_CobO_BtuR"/>
    <property type="match status" value="1"/>
</dbReference>
<evidence type="ECO:0000256" key="8">
    <source>
        <dbReference type="PIRNR" id="PIRNR015617"/>
    </source>
</evidence>
<dbReference type="GO" id="GO:0006779">
    <property type="term" value="P:porphyrin-containing compound biosynthetic process"/>
    <property type="evidence" value="ECO:0007669"/>
    <property type="project" value="UniProtKB-UniRule"/>
</dbReference>
<comment type="function">
    <text evidence="5 8">Required for both de novo synthesis of the corrin ring for the assimilation of exogenous corrinoids. Participates in the adenosylation of a variety of incomplete and complete corrinoids.</text>
</comment>
<name>A0A220VBF0_9GAMM</name>